<proteinExistence type="predicted"/>
<evidence type="ECO:0000256" key="1">
    <source>
        <dbReference type="SAM" id="Phobius"/>
    </source>
</evidence>
<reference evidence="3" key="1">
    <citation type="submission" date="2017-02" db="EMBL/GenBank/DDBJ databases">
        <title>Delineation of Paenibacillus larvae strains originating from foulbrood outbreaks.</title>
        <authorList>
            <person name="Beims H."/>
            <person name="Bunk B."/>
            <person name="Sproeer C."/>
            <person name="Mohr K.I."/>
            <person name="Pradella S."/>
            <person name="Guenther G."/>
            <person name="Rohde M."/>
            <person name="von der Ohe W."/>
            <person name="Steinert M."/>
        </authorList>
    </citation>
    <scope>NUCLEOTIDE SEQUENCE [LARGE SCALE GENOMIC DNA]</scope>
    <source>
        <strain evidence="3">Eric_III</strain>
    </source>
</reference>
<accession>A0A2L1UK39</accession>
<sequence length="142" mass="16778">MVGKIRITWAVRQISLRLAEPRHVKKDFEEELIADLNHQVADYIKREVPLRQAEKKVISGLDESLLEQLKDIYRMKRFVYNWILFIALLFGFLGLGIILAYHHTDKHTYQQEQKVSIGIHTLTQNINMETMDLNGINWFGIW</sequence>
<dbReference type="EMBL" id="CP019655">
    <property type="protein sequence ID" value="AVF28768.1"/>
    <property type="molecule type" value="Genomic_DNA"/>
</dbReference>
<organism evidence="2 3">
    <name type="scientific">Paenibacillus larvae subsp. larvae</name>
    <dbReference type="NCBI Taxonomy" id="147375"/>
    <lineage>
        <taxon>Bacteria</taxon>
        <taxon>Bacillati</taxon>
        <taxon>Bacillota</taxon>
        <taxon>Bacilli</taxon>
        <taxon>Bacillales</taxon>
        <taxon>Paenibacillaceae</taxon>
        <taxon>Paenibacillus</taxon>
    </lineage>
</organism>
<name>A0A2L1UK39_9BACL</name>
<dbReference type="Proteomes" id="UP000239833">
    <property type="component" value="Chromosome"/>
</dbReference>
<dbReference type="STRING" id="147375.BXP28_17055"/>
<gene>
    <name evidence="2" type="ORF">ERICIII_04763</name>
</gene>
<keyword evidence="1" id="KW-1133">Transmembrane helix</keyword>
<evidence type="ECO:0000313" key="2">
    <source>
        <dbReference type="EMBL" id="AVF28768.1"/>
    </source>
</evidence>
<protein>
    <submittedName>
        <fullName evidence="2">Uncharacterized protein</fullName>
    </submittedName>
</protein>
<keyword evidence="1" id="KW-0472">Membrane</keyword>
<dbReference type="AlphaFoldDB" id="A0A2L1UK39"/>
<evidence type="ECO:0000313" key="3">
    <source>
        <dbReference type="Proteomes" id="UP000239833"/>
    </source>
</evidence>
<keyword evidence="1" id="KW-0812">Transmembrane</keyword>
<feature type="transmembrane region" description="Helical" evidence="1">
    <location>
        <begin position="78"/>
        <end position="101"/>
    </location>
</feature>